<dbReference type="InterPro" id="IPR006175">
    <property type="entry name" value="YjgF/YER057c/UK114"/>
</dbReference>
<dbReference type="RefSeq" id="WP_345427265.1">
    <property type="nucleotide sequence ID" value="NZ_BAABGT010000119.1"/>
</dbReference>
<gene>
    <name evidence="1" type="ORF">GCM10023175_67100</name>
</gene>
<evidence type="ECO:0000313" key="1">
    <source>
        <dbReference type="EMBL" id="GAA4559346.1"/>
    </source>
</evidence>
<evidence type="ECO:0000313" key="2">
    <source>
        <dbReference type="Proteomes" id="UP001501598"/>
    </source>
</evidence>
<organism evidence="1 2">
    <name type="scientific">Pseudonocardia xishanensis</name>
    <dbReference type="NCBI Taxonomy" id="630995"/>
    <lineage>
        <taxon>Bacteria</taxon>
        <taxon>Bacillati</taxon>
        <taxon>Actinomycetota</taxon>
        <taxon>Actinomycetes</taxon>
        <taxon>Pseudonocardiales</taxon>
        <taxon>Pseudonocardiaceae</taxon>
        <taxon>Pseudonocardia</taxon>
    </lineage>
</organism>
<dbReference type="SUPFAM" id="SSF55298">
    <property type="entry name" value="YjgF-like"/>
    <property type="match status" value="1"/>
</dbReference>
<dbReference type="Proteomes" id="UP001501598">
    <property type="component" value="Unassembled WGS sequence"/>
</dbReference>
<dbReference type="Pfam" id="PF01042">
    <property type="entry name" value="Ribonuc_L-PSP"/>
    <property type="match status" value="1"/>
</dbReference>
<sequence>MSRFERTVGQSPILPGTVSANGLVFTSGLIAPAAFAAITSGAVVPASRQIVDTVATLRATLAAAGVGVEDVVKVNAYLSSADLTADWNDAFLGVWPGGGPARTTLVVGFTSPAVHFELEAVAATP</sequence>
<comment type="caution">
    <text evidence="1">The sequence shown here is derived from an EMBL/GenBank/DDBJ whole genome shotgun (WGS) entry which is preliminary data.</text>
</comment>
<reference evidence="2" key="1">
    <citation type="journal article" date="2019" name="Int. J. Syst. Evol. Microbiol.">
        <title>The Global Catalogue of Microorganisms (GCM) 10K type strain sequencing project: providing services to taxonomists for standard genome sequencing and annotation.</title>
        <authorList>
            <consortium name="The Broad Institute Genomics Platform"/>
            <consortium name="The Broad Institute Genome Sequencing Center for Infectious Disease"/>
            <person name="Wu L."/>
            <person name="Ma J."/>
        </authorList>
    </citation>
    <scope>NUCLEOTIDE SEQUENCE [LARGE SCALE GENOMIC DNA]</scope>
    <source>
        <strain evidence="2">JCM 17906</strain>
    </source>
</reference>
<dbReference type="PANTHER" id="PTHR11803:SF39">
    <property type="entry name" value="2-IMINOBUTANOATE_2-IMINOPROPANOATE DEAMINASE"/>
    <property type="match status" value="1"/>
</dbReference>
<name>A0ABP8S2I7_9PSEU</name>
<dbReference type="CDD" id="cd00448">
    <property type="entry name" value="YjgF_YER057c_UK114_family"/>
    <property type="match status" value="1"/>
</dbReference>
<dbReference type="PANTHER" id="PTHR11803">
    <property type="entry name" value="2-IMINOBUTANOATE/2-IMINOPROPANOATE DEAMINASE RIDA"/>
    <property type="match status" value="1"/>
</dbReference>
<protein>
    <recommendedName>
        <fullName evidence="3">Enamine deaminase RidA (YjgF/YER057c/UK114 family)</fullName>
    </recommendedName>
</protein>
<proteinExistence type="predicted"/>
<dbReference type="Gene3D" id="3.30.1330.40">
    <property type="entry name" value="RutC-like"/>
    <property type="match status" value="1"/>
</dbReference>
<dbReference type="EMBL" id="BAABGT010000119">
    <property type="protein sequence ID" value="GAA4559346.1"/>
    <property type="molecule type" value="Genomic_DNA"/>
</dbReference>
<evidence type="ECO:0008006" key="3">
    <source>
        <dbReference type="Google" id="ProtNLM"/>
    </source>
</evidence>
<dbReference type="InterPro" id="IPR035959">
    <property type="entry name" value="RutC-like_sf"/>
</dbReference>
<accession>A0ABP8S2I7</accession>
<keyword evidence="2" id="KW-1185">Reference proteome</keyword>